<proteinExistence type="predicted"/>
<reference evidence="1 2" key="1">
    <citation type="submission" date="2023-02" db="EMBL/GenBank/DDBJ databases">
        <title>Oceanobacillus kimchii IFOP_LL358 isolated form Alexandrium catenella lab strain.</title>
        <authorList>
            <person name="Gajardo G."/>
            <person name="Ueki S."/>
            <person name="Maruyama F."/>
        </authorList>
    </citation>
    <scope>NUCLEOTIDE SEQUENCE [LARGE SCALE GENOMIC DNA]</scope>
    <source>
        <strain evidence="1 2">IFOP_LL358</strain>
    </source>
</reference>
<dbReference type="Proteomes" id="UP001275436">
    <property type="component" value="Unassembled WGS sequence"/>
</dbReference>
<dbReference type="RefSeq" id="WP_017796476.1">
    <property type="nucleotide sequence ID" value="NZ_BSKO01000001.1"/>
</dbReference>
<dbReference type="EMBL" id="BSKO01000001">
    <property type="protein sequence ID" value="GLO65798.1"/>
    <property type="molecule type" value="Genomic_DNA"/>
</dbReference>
<accession>A0ABQ5TFY7</accession>
<gene>
    <name evidence="1" type="ORF">MACH08_15820</name>
</gene>
<name>A0ABQ5TFY7_9BACI</name>
<keyword evidence="2" id="KW-1185">Reference proteome</keyword>
<organism evidence="1 2">
    <name type="scientific">Oceanobacillus kimchii</name>
    <dbReference type="NCBI Taxonomy" id="746691"/>
    <lineage>
        <taxon>Bacteria</taxon>
        <taxon>Bacillati</taxon>
        <taxon>Bacillota</taxon>
        <taxon>Bacilli</taxon>
        <taxon>Bacillales</taxon>
        <taxon>Bacillaceae</taxon>
        <taxon>Oceanobacillus</taxon>
    </lineage>
</organism>
<evidence type="ECO:0000313" key="1">
    <source>
        <dbReference type="EMBL" id="GLO65798.1"/>
    </source>
</evidence>
<evidence type="ECO:0000313" key="2">
    <source>
        <dbReference type="Proteomes" id="UP001275436"/>
    </source>
</evidence>
<protein>
    <submittedName>
        <fullName evidence="1">Uncharacterized protein</fullName>
    </submittedName>
</protein>
<comment type="caution">
    <text evidence="1">The sequence shown here is derived from an EMBL/GenBank/DDBJ whole genome shotgun (WGS) entry which is preliminary data.</text>
</comment>
<sequence length="51" mass="5871">MKENEYIYVARNQGVLFLESETTEKNIGARKLLVKVGLKEIQNIKKDDESS</sequence>